<feature type="compositionally biased region" description="Acidic residues" evidence="23">
    <location>
        <begin position="446"/>
        <end position="457"/>
    </location>
</feature>
<dbReference type="InterPro" id="IPR029063">
    <property type="entry name" value="SAM-dependent_MTases_sf"/>
</dbReference>
<evidence type="ECO:0000256" key="22">
    <source>
        <dbReference type="ARBA" id="ARBA00081504"/>
    </source>
</evidence>
<dbReference type="SUPFAM" id="SSF53335">
    <property type="entry name" value="S-adenosyl-L-methionine-dependent methyltransferases"/>
    <property type="match status" value="1"/>
</dbReference>
<dbReference type="Gene3D" id="3.40.50.150">
    <property type="entry name" value="Vaccinia Virus protein VP39"/>
    <property type="match status" value="1"/>
</dbReference>
<evidence type="ECO:0000256" key="21">
    <source>
        <dbReference type="ARBA" id="ARBA00079339"/>
    </source>
</evidence>
<dbReference type="GO" id="GO:0005730">
    <property type="term" value="C:nucleolus"/>
    <property type="evidence" value="ECO:0007669"/>
    <property type="project" value="UniProtKB-SubCell"/>
</dbReference>
<comment type="catalytic activity">
    <reaction evidence="15">
        <text>a 5'-end (N(7)-methyl 5'-triphosphoguanosine)-ribonucleoside in snoRNA + S-adenosyl-L-methionine = a 5'-end (N(2),N(7)-dimethyl 5'-triphosphoguanosine)-ribonucleoside in snoRNA + S-adenosyl-L-homocysteine + H(+)</text>
        <dbReference type="Rhea" id="RHEA:78475"/>
        <dbReference type="Rhea" id="RHEA-COMP:19086"/>
        <dbReference type="Rhea" id="RHEA-COMP:19088"/>
        <dbReference type="ChEBI" id="CHEBI:15378"/>
        <dbReference type="ChEBI" id="CHEBI:57856"/>
        <dbReference type="ChEBI" id="CHEBI:59789"/>
        <dbReference type="ChEBI" id="CHEBI:156461"/>
        <dbReference type="ChEBI" id="CHEBI:172880"/>
    </reaction>
    <physiologicalReaction direction="left-to-right" evidence="15">
        <dbReference type="Rhea" id="RHEA:78476"/>
    </physiologicalReaction>
</comment>
<evidence type="ECO:0000256" key="10">
    <source>
        <dbReference type="ARBA" id="ARBA00023015"/>
    </source>
</evidence>
<evidence type="ECO:0000256" key="8">
    <source>
        <dbReference type="ARBA" id="ARBA00022679"/>
    </source>
</evidence>
<feature type="region of interest" description="Disordered" evidence="23">
    <location>
        <begin position="393"/>
        <end position="475"/>
    </location>
</feature>
<comment type="subunit">
    <text evidence="20">May form homooligomers. Interacts with CREBBP/CBP, EED/WAIT1, EP300/P300, NCOA6/PRIP, PPARBP/PBP and SMN.</text>
</comment>
<comment type="catalytic activity">
    <reaction evidence="16">
        <text>a 5'-end (N(2),N(7)-dimethyl 5'-triphosphoguanosine)-ribonucleoside in snRNA + S-adenosyl-L-methionine = a 5'-end (N(2),N(2),N(7)-trimethyl 5'-triphosphoguanosine)-ribonucleoside in snRNA + S-adenosyl-L-homocysteine + H(+)</text>
        <dbReference type="Rhea" id="RHEA:78479"/>
        <dbReference type="Rhea" id="RHEA-COMP:19087"/>
        <dbReference type="Rhea" id="RHEA-COMP:19089"/>
        <dbReference type="ChEBI" id="CHEBI:15378"/>
        <dbReference type="ChEBI" id="CHEBI:57856"/>
        <dbReference type="ChEBI" id="CHEBI:59789"/>
        <dbReference type="ChEBI" id="CHEBI:167623"/>
        <dbReference type="ChEBI" id="CHEBI:172880"/>
    </reaction>
    <physiologicalReaction direction="left-to-right" evidence="16">
        <dbReference type="Rhea" id="RHEA:78480"/>
    </physiologicalReaction>
</comment>
<dbReference type="GO" id="GO:0071164">
    <property type="term" value="F:RNA cap trimethylguanosine synthase activity"/>
    <property type="evidence" value="ECO:0007669"/>
    <property type="project" value="TreeGrafter"/>
</dbReference>
<comment type="subcellular location">
    <subcellularLocation>
        <location evidence="2">Cytoplasm</location>
    </subcellularLocation>
    <subcellularLocation>
        <location evidence="1">Nucleus</location>
        <location evidence="1">Cajal body</location>
    </subcellularLocation>
    <subcellularLocation>
        <location evidence="3">Nucleus</location>
        <location evidence="3">Nucleolus</location>
    </subcellularLocation>
</comment>
<keyword evidence="9" id="KW-0949">S-adenosyl-L-methionine</keyword>
<feature type="compositionally biased region" description="Acidic residues" evidence="23">
    <location>
        <begin position="9"/>
        <end position="21"/>
    </location>
</feature>
<dbReference type="CDD" id="cd02440">
    <property type="entry name" value="AdoMet_MTases"/>
    <property type="match status" value="1"/>
</dbReference>
<keyword evidence="7" id="KW-0489">Methyltransferase</keyword>
<dbReference type="FunFam" id="3.40.50.150:FF:000066">
    <property type="entry name" value="Trimethylguanosine synthase 1"/>
    <property type="match status" value="1"/>
</dbReference>
<organism evidence="24 25">
    <name type="scientific">Petromyzon marinus</name>
    <name type="common">Sea lamprey</name>
    <dbReference type="NCBI Taxonomy" id="7757"/>
    <lineage>
        <taxon>Eukaryota</taxon>
        <taxon>Metazoa</taxon>
        <taxon>Chordata</taxon>
        <taxon>Craniata</taxon>
        <taxon>Vertebrata</taxon>
        <taxon>Cyclostomata</taxon>
        <taxon>Hyperoartia</taxon>
        <taxon>Petromyzontiformes</taxon>
        <taxon>Petromyzontidae</taxon>
        <taxon>Petromyzon</taxon>
    </lineage>
</organism>
<dbReference type="Pfam" id="PF09445">
    <property type="entry name" value="Methyltransf_15"/>
    <property type="match status" value="1"/>
</dbReference>
<feature type="compositionally biased region" description="Acidic residues" evidence="23">
    <location>
        <begin position="597"/>
        <end position="606"/>
    </location>
</feature>
<evidence type="ECO:0000313" key="24">
    <source>
        <dbReference type="Proteomes" id="UP001318040"/>
    </source>
</evidence>
<evidence type="ECO:0000256" key="17">
    <source>
        <dbReference type="ARBA" id="ARBA00049075"/>
    </source>
</evidence>
<dbReference type="AlphaFoldDB" id="A0AAJ7XJV7"/>
<dbReference type="GO" id="GO:0015030">
    <property type="term" value="C:Cajal body"/>
    <property type="evidence" value="ECO:0007669"/>
    <property type="project" value="UniProtKB-SubCell"/>
</dbReference>
<feature type="compositionally biased region" description="Basic residues" evidence="23">
    <location>
        <begin position="688"/>
        <end position="701"/>
    </location>
</feature>
<evidence type="ECO:0000256" key="7">
    <source>
        <dbReference type="ARBA" id="ARBA00022603"/>
    </source>
</evidence>
<evidence type="ECO:0000256" key="11">
    <source>
        <dbReference type="ARBA" id="ARBA00023163"/>
    </source>
</evidence>
<keyword evidence="24" id="KW-1185">Reference proteome</keyword>
<evidence type="ECO:0000313" key="25">
    <source>
        <dbReference type="RefSeq" id="XP_032836842.1"/>
    </source>
</evidence>
<dbReference type="RefSeq" id="XP_032836842.1">
    <property type="nucleotide sequence ID" value="XM_032980951.1"/>
</dbReference>
<feature type="compositionally biased region" description="Basic and acidic residues" evidence="23">
    <location>
        <begin position="665"/>
        <end position="687"/>
    </location>
</feature>
<evidence type="ECO:0000256" key="9">
    <source>
        <dbReference type="ARBA" id="ARBA00022691"/>
    </source>
</evidence>
<protein>
    <recommendedName>
        <fullName evidence="4">Trimethylguanosine synthase</fullName>
    </recommendedName>
    <alternativeName>
        <fullName evidence="18">Cap-specific guanine-N(2) methyltransferase</fullName>
    </alternativeName>
    <alternativeName>
        <fullName evidence="21">Nuclear receptor coactivator 6-interacting protein</fullName>
    </alternativeName>
    <alternativeName>
        <fullName evidence="22">PRIP-interacting protein with methyltransferase motif</fullName>
    </alternativeName>
</protein>
<sequence length="917" mass="96563">MRNGGGGDGEADDDEEEVSSEEDSRNGGCGACEDTDDDDYVVSDGGDVGNGGGNGTGGTEKRTLGSEWSEEDETALMRVMGLPAQFVSSDGKGRKSGGRGADSQPGGSRCRWARGGRGANGGRGESRSVGTRRHRRAATGRPGLTTNTALGNSCASTTAATAAVLTAANTTNAVAGIADATANTATILTTANAAAGTTNAAATGVGVEAYEAEWQSYWSLYGESLLWQAWLEHHPGWGAGDETAPAPWSGEDTRPEWDAHAAEQRDLYREHFLYWSAQGWGVDTLGAGDTACVGPAVAAVGGGDGVGAEVGDGLMEKPAGATVDGPRCESDGGTPATSACGVDGGAVDNGVGNDDGVDDDGVDDVGRTRADGDAPADVSAACLGVARLSVRDGDAGTTCHRGGGGTGKGGRRRNKGQRSAAGASGSPAGGYSGSRGSRRADRDEGAAGEDGDEDGPPDEVSSKIKRSHELDVEENASVLQDDPYLALGFRSGPAGTARRYWELPRVGVCRATFHHPRLHQENARLDMHGSKSRATSHLFFTDAGEATRAKRSRVLPQVKSFLENHEKASESPGAALEETQSTPQLVPAERRRAERDEDKEEEEGDEEEKKNGDDECGVEDVAVGAATGRAGDSRGGSEAENSEGESRHDSGEGPLGPAGMSAPRQEQHGDSDDADDGRRGEGEDTRQHAAKRAGLTRKKRGPRLDSMPLDVASDPELRKYWAQRYRLFSRFDEGIRLDREGWFSVTPERIAEHIAQRCQCDLIVDAFCGVGGNAIQFAFTCERVIAVDIDPEKVALARHNARVYGVDDRIEFIVGDFLALAPHLRADVVFLSPPWGGPTYLDAHAYDLDSMMTPGGFEIFRLAQQITPNIAFFLPRNADVDQLTSLAGSGGKVEIEQNFLNSKLKTITAYFGELIED</sequence>
<keyword evidence="5" id="KW-0963">Cytoplasm</keyword>
<comment type="function">
    <text evidence="19">Catalyzes the 2 serial methylation steps for the conversion of the 7-monomethylguanosine (m(7)G) caps of snRNAs and snoRNAs to a 2,2,7-trimethylguanosine (m(2,2,7)G) cap structure. The enzyme is specific for guanine, and N7 methylation must precede N2 methylation. Hypermethylation of the m7G cap of U snRNAs leads to their concentration in nuclear foci, their colocalization with coilin and the formation of canonical Cajal bodies (CBs). Plays a role in transcriptional regulation.</text>
</comment>
<comment type="similarity">
    <text evidence="13">Belongs to the methyltransferase superfamily. Trimethylguanosine synthase family.</text>
</comment>
<keyword evidence="6" id="KW-0597">Phosphoprotein</keyword>
<name>A0AAJ7XJV7_PETMA</name>
<dbReference type="GO" id="GO:0005737">
    <property type="term" value="C:cytoplasm"/>
    <property type="evidence" value="ECO:0007669"/>
    <property type="project" value="UniProtKB-SubCell"/>
</dbReference>
<dbReference type="CTD" id="96764"/>
<evidence type="ECO:0000256" key="4">
    <source>
        <dbReference type="ARBA" id="ARBA00018517"/>
    </source>
</evidence>
<reference evidence="25" key="1">
    <citation type="submission" date="2025-08" db="UniProtKB">
        <authorList>
            <consortium name="RefSeq"/>
        </authorList>
    </citation>
    <scope>IDENTIFICATION</scope>
    <source>
        <tissue evidence="25">Sperm</tissue>
    </source>
</reference>
<feature type="region of interest" description="Disordered" evidence="23">
    <location>
        <begin position="1"/>
        <end position="70"/>
    </location>
</feature>
<keyword evidence="12" id="KW-0539">Nucleus</keyword>
<feature type="region of interest" description="Disordered" evidence="23">
    <location>
        <begin position="564"/>
        <end position="709"/>
    </location>
</feature>
<proteinExistence type="inferred from homology"/>
<evidence type="ECO:0000256" key="15">
    <source>
        <dbReference type="ARBA" id="ARBA00048740"/>
    </source>
</evidence>
<dbReference type="InterPro" id="IPR019012">
    <property type="entry name" value="RNA_cap_Gua-N2-MeTrfase"/>
</dbReference>
<dbReference type="Proteomes" id="UP001318040">
    <property type="component" value="Chromosome 3"/>
</dbReference>
<evidence type="ECO:0000256" key="16">
    <source>
        <dbReference type="ARBA" id="ARBA00048763"/>
    </source>
</evidence>
<evidence type="ECO:0000256" key="3">
    <source>
        <dbReference type="ARBA" id="ARBA00004604"/>
    </source>
</evidence>
<evidence type="ECO:0000256" key="6">
    <source>
        <dbReference type="ARBA" id="ARBA00022553"/>
    </source>
</evidence>
<comment type="catalytic activity">
    <reaction evidence="17">
        <text>a 5'-end (N(7)-methyl 5'-triphosphoguanosine)-ribonucleoside in snRNA + S-adenosyl-L-methionine = a 5'-end (N(2),N(7)-dimethyl 5'-triphosphoguanosine)-ribonucleoside in snRNA + S-adenosyl-L-homocysteine + H(+)</text>
        <dbReference type="Rhea" id="RHEA:78471"/>
        <dbReference type="Rhea" id="RHEA-COMP:19085"/>
        <dbReference type="Rhea" id="RHEA-COMP:19087"/>
        <dbReference type="ChEBI" id="CHEBI:15378"/>
        <dbReference type="ChEBI" id="CHEBI:57856"/>
        <dbReference type="ChEBI" id="CHEBI:59789"/>
        <dbReference type="ChEBI" id="CHEBI:156461"/>
        <dbReference type="ChEBI" id="CHEBI:172880"/>
    </reaction>
    <physiologicalReaction direction="left-to-right" evidence="17">
        <dbReference type="Rhea" id="RHEA:78472"/>
    </physiologicalReaction>
</comment>
<evidence type="ECO:0000256" key="18">
    <source>
        <dbReference type="ARBA" id="ARBA00049790"/>
    </source>
</evidence>
<feature type="region of interest" description="Disordered" evidence="23">
    <location>
        <begin position="321"/>
        <end position="375"/>
    </location>
</feature>
<evidence type="ECO:0000256" key="5">
    <source>
        <dbReference type="ARBA" id="ARBA00022490"/>
    </source>
</evidence>
<evidence type="ECO:0000256" key="13">
    <source>
        <dbReference type="ARBA" id="ARBA00025783"/>
    </source>
</evidence>
<evidence type="ECO:0000256" key="19">
    <source>
        <dbReference type="ARBA" id="ARBA00057179"/>
    </source>
</evidence>
<keyword evidence="10" id="KW-0805">Transcription regulation</keyword>
<dbReference type="PANTHER" id="PTHR14741:SF32">
    <property type="entry name" value="TRIMETHYLGUANOSINE SYNTHASE"/>
    <property type="match status" value="1"/>
</dbReference>
<evidence type="ECO:0000256" key="12">
    <source>
        <dbReference type="ARBA" id="ARBA00023242"/>
    </source>
</evidence>
<feature type="compositionally biased region" description="Gly residues" evidence="23">
    <location>
        <begin position="46"/>
        <end position="58"/>
    </location>
</feature>
<comment type="catalytic activity">
    <reaction evidence="14">
        <text>a 5'-end (N(2),N(7)-dimethyl 5'-triphosphoguanosine)-ribonucleoside in snoRNA + S-adenosyl-L-methionine = a 5'-end (N(2),N(2),N(7)-trimethyl 5'-triphosphoguanosine)-ribonucleoside in snoRNA + S-adenosyl-L-homocysteine + H(+)</text>
        <dbReference type="Rhea" id="RHEA:78507"/>
        <dbReference type="Rhea" id="RHEA-COMP:19088"/>
        <dbReference type="Rhea" id="RHEA-COMP:19090"/>
        <dbReference type="ChEBI" id="CHEBI:15378"/>
        <dbReference type="ChEBI" id="CHEBI:57856"/>
        <dbReference type="ChEBI" id="CHEBI:59789"/>
        <dbReference type="ChEBI" id="CHEBI:167623"/>
        <dbReference type="ChEBI" id="CHEBI:172880"/>
    </reaction>
    <physiologicalReaction direction="left-to-right" evidence="14">
        <dbReference type="Rhea" id="RHEA:78508"/>
    </physiologicalReaction>
</comment>
<feature type="compositionally biased region" description="Low complexity" evidence="23">
    <location>
        <begin position="417"/>
        <end position="426"/>
    </location>
</feature>
<evidence type="ECO:0000256" key="14">
    <source>
        <dbReference type="ARBA" id="ARBA00047418"/>
    </source>
</evidence>
<feature type="compositionally biased region" description="Low complexity" evidence="23">
    <location>
        <begin position="101"/>
        <end position="110"/>
    </location>
</feature>
<evidence type="ECO:0000256" key="1">
    <source>
        <dbReference type="ARBA" id="ARBA00004408"/>
    </source>
</evidence>
<keyword evidence="8" id="KW-0808">Transferase</keyword>
<accession>A0AAJ7XJV7</accession>
<evidence type="ECO:0000256" key="2">
    <source>
        <dbReference type="ARBA" id="ARBA00004496"/>
    </source>
</evidence>
<feature type="region of interest" description="Disordered" evidence="23">
    <location>
        <begin position="86"/>
        <end position="146"/>
    </location>
</feature>
<feature type="compositionally biased region" description="Low complexity" evidence="23">
    <location>
        <begin position="345"/>
        <end position="354"/>
    </location>
</feature>
<keyword evidence="11" id="KW-0804">Transcription</keyword>
<evidence type="ECO:0000256" key="20">
    <source>
        <dbReference type="ARBA" id="ARBA00064494"/>
    </source>
</evidence>
<evidence type="ECO:0000256" key="23">
    <source>
        <dbReference type="SAM" id="MobiDB-lite"/>
    </source>
</evidence>
<gene>
    <name evidence="25" type="primary">TGS1</name>
</gene>
<dbReference type="PANTHER" id="PTHR14741">
    <property type="entry name" value="S-ADENOSYLMETHIONINE-DEPENDENT METHYLTRANSFERASE RELATED"/>
    <property type="match status" value="1"/>
</dbReference>